<dbReference type="Proteomes" id="UP000467249">
    <property type="component" value="Chromosome"/>
</dbReference>
<reference evidence="1 2" key="1">
    <citation type="journal article" date="2019" name="Emerg. Microbes Infect.">
        <title>Comprehensive subspecies identification of 175 nontuberculous mycobacteria species based on 7547 genomic profiles.</title>
        <authorList>
            <person name="Matsumoto Y."/>
            <person name="Kinjo T."/>
            <person name="Motooka D."/>
            <person name="Nabeya D."/>
            <person name="Jung N."/>
            <person name="Uechi K."/>
            <person name="Horii T."/>
            <person name="Iida T."/>
            <person name="Fujita J."/>
            <person name="Nakamura S."/>
        </authorList>
    </citation>
    <scope>NUCLEOTIDE SEQUENCE [LARGE SCALE GENOMIC DNA]</scope>
    <source>
        <strain evidence="1 2">JCM 30275</strain>
    </source>
</reference>
<protein>
    <submittedName>
        <fullName evidence="1">Uncharacterized protein</fullName>
    </submittedName>
</protein>
<dbReference type="AlphaFoldDB" id="A0A6N4W0H4"/>
<organism evidence="1 2">
    <name type="scientific">Mycolicibacterium anyangense</name>
    <dbReference type="NCBI Taxonomy" id="1431246"/>
    <lineage>
        <taxon>Bacteria</taxon>
        <taxon>Bacillati</taxon>
        <taxon>Actinomycetota</taxon>
        <taxon>Actinomycetes</taxon>
        <taxon>Mycobacteriales</taxon>
        <taxon>Mycobacteriaceae</taxon>
        <taxon>Mycolicibacterium</taxon>
    </lineage>
</organism>
<dbReference type="InterPro" id="IPR043504">
    <property type="entry name" value="Peptidase_S1_PA_chymotrypsin"/>
</dbReference>
<sequence length="147" mass="16110">MTAVGYRFEGSFVGKSADDPITLGGAMYVSQGVVGEFSYPVQHPVLAPYPAISFDSGTLGGMSGGAVFDMNNQICAITTRGLQTDGEPGYTRAIWWMTALFWRTEASWPPGVYDSTATFWETPTIAIAGREHVRLLDEPNYELTRWT</sequence>
<keyword evidence="2" id="KW-1185">Reference proteome</keyword>
<dbReference type="EMBL" id="AP022620">
    <property type="protein sequence ID" value="BBZ75436.1"/>
    <property type="molecule type" value="Genomic_DNA"/>
</dbReference>
<name>A0A6N4W0H4_9MYCO</name>
<dbReference type="InterPro" id="IPR009003">
    <property type="entry name" value="Peptidase_S1_PA"/>
</dbReference>
<dbReference type="SUPFAM" id="SSF50494">
    <property type="entry name" value="Trypsin-like serine proteases"/>
    <property type="match status" value="1"/>
</dbReference>
<accession>A0A6N4W0H4</accession>
<dbReference type="KEGG" id="many:MANY_07730"/>
<gene>
    <name evidence="1" type="ORF">MANY_07730</name>
</gene>
<proteinExistence type="predicted"/>
<dbReference type="Gene3D" id="2.40.10.10">
    <property type="entry name" value="Trypsin-like serine proteases"/>
    <property type="match status" value="1"/>
</dbReference>
<evidence type="ECO:0000313" key="1">
    <source>
        <dbReference type="EMBL" id="BBZ75436.1"/>
    </source>
</evidence>
<evidence type="ECO:0000313" key="2">
    <source>
        <dbReference type="Proteomes" id="UP000467249"/>
    </source>
</evidence>